<dbReference type="InterPro" id="IPR003838">
    <property type="entry name" value="ABC3_permease_C"/>
</dbReference>
<evidence type="ECO:0000256" key="8">
    <source>
        <dbReference type="SAM" id="Phobius"/>
    </source>
</evidence>
<dbReference type="EMBL" id="JALBUT010000007">
    <property type="protein sequence ID" value="MDX8415824.1"/>
    <property type="molecule type" value="Genomic_DNA"/>
</dbReference>
<evidence type="ECO:0000256" key="6">
    <source>
        <dbReference type="ARBA" id="ARBA00038076"/>
    </source>
</evidence>
<evidence type="ECO:0000256" key="7">
    <source>
        <dbReference type="SAM" id="MobiDB-lite"/>
    </source>
</evidence>
<feature type="domain" description="ABC3 transporter permease C-terminal" evidence="9">
    <location>
        <begin position="329"/>
        <end position="442"/>
    </location>
</feature>
<organism evidence="11 12">
    <name type="scientific">Intestinicryptomonas porci</name>
    <dbReference type="NCBI Taxonomy" id="2926320"/>
    <lineage>
        <taxon>Bacteria</taxon>
        <taxon>Pseudomonadati</taxon>
        <taxon>Verrucomicrobiota</taxon>
        <taxon>Opitutia</taxon>
        <taxon>Opitutales</taxon>
        <taxon>Intestinicryptomonaceae</taxon>
        <taxon>Intestinicryptomonas</taxon>
    </lineage>
</organism>
<comment type="subcellular location">
    <subcellularLocation>
        <location evidence="1">Cell membrane</location>
        <topology evidence="1">Multi-pass membrane protein</topology>
    </subcellularLocation>
</comment>
<keyword evidence="4 8" id="KW-1133">Transmembrane helix</keyword>
<comment type="similarity">
    <text evidence="6">Belongs to the ABC-4 integral membrane protein family.</text>
</comment>
<proteinExistence type="inferred from homology"/>
<evidence type="ECO:0000256" key="3">
    <source>
        <dbReference type="ARBA" id="ARBA00022692"/>
    </source>
</evidence>
<evidence type="ECO:0000256" key="4">
    <source>
        <dbReference type="ARBA" id="ARBA00022989"/>
    </source>
</evidence>
<dbReference type="Proteomes" id="UP001275932">
    <property type="component" value="Unassembled WGS sequence"/>
</dbReference>
<evidence type="ECO:0000256" key="2">
    <source>
        <dbReference type="ARBA" id="ARBA00022475"/>
    </source>
</evidence>
<dbReference type="PANTHER" id="PTHR30572:SF4">
    <property type="entry name" value="ABC TRANSPORTER PERMEASE YTRF"/>
    <property type="match status" value="1"/>
</dbReference>
<sequence>MKNWRILKSALKSILRNPMRTFLTTLGIVIGIAAVIALMEVGAGAQDSLKKSISAMGVNSITVRPGAGMMGGVSSGAGSKANLTAQDVSEILKECPSVKLATPVISVRGQVVYGGKNWSPFGISGVNEDYLEIGNWQVEDGEMFSKLQVLRGSKVCLIGSTVKRELFGSEDPLGKDIRIQNVLFKVIGVLKSKGANMIGMDQDDTVIAPWTAVKARLTGAGQTSISSVSSSSSTTATSTSSTYPDATSLYPPSSDSNLPPVRFQNVDSISAWARTPELVDSAVEEITKVLRSTHKLASGVENDFQIRTMSEFSDFLTGSTKNMTNLLLCVAFISLIVGGVGIMNIMLVSVTERTREIGLRMAVGAKKRDILRQFLVESVVICFMGGLIGIAFGHGASMVLASAMKWPSTVSYSAILLSVGVSVLVGVVFGYYPAWKAARLDPIEALRYE</sequence>
<feature type="compositionally biased region" description="Low complexity" evidence="7">
    <location>
        <begin position="224"/>
        <end position="242"/>
    </location>
</feature>
<evidence type="ECO:0000259" key="9">
    <source>
        <dbReference type="Pfam" id="PF02687"/>
    </source>
</evidence>
<feature type="domain" description="MacB-like periplasmic core" evidence="10">
    <location>
        <begin position="21"/>
        <end position="225"/>
    </location>
</feature>
<gene>
    <name evidence="11" type="ORF">MOX91_06510</name>
</gene>
<evidence type="ECO:0000256" key="5">
    <source>
        <dbReference type="ARBA" id="ARBA00023136"/>
    </source>
</evidence>
<feature type="transmembrane region" description="Helical" evidence="8">
    <location>
        <begin position="412"/>
        <end position="432"/>
    </location>
</feature>
<dbReference type="InterPro" id="IPR025857">
    <property type="entry name" value="MacB_PCD"/>
</dbReference>
<accession>A0ABU4WHZ7</accession>
<comment type="caution">
    <text evidence="11">The sequence shown here is derived from an EMBL/GenBank/DDBJ whole genome shotgun (WGS) entry which is preliminary data.</text>
</comment>
<dbReference type="Pfam" id="PF12704">
    <property type="entry name" value="MacB_PCD"/>
    <property type="match status" value="1"/>
</dbReference>
<keyword evidence="3 8" id="KW-0812">Transmembrane</keyword>
<protein>
    <submittedName>
        <fullName evidence="11">ABC transporter permease</fullName>
    </submittedName>
</protein>
<keyword evidence="5 8" id="KW-0472">Membrane</keyword>
<dbReference type="RefSeq" id="WP_370397277.1">
    <property type="nucleotide sequence ID" value="NZ_JALBUT010000007.1"/>
</dbReference>
<keyword evidence="12" id="KW-1185">Reference proteome</keyword>
<dbReference type="PANTHER" id="PTHR30572">
    <property type="entry name" value="MEMBRANE COMPONENT OF TRANSPORTER-RELATED"/>
    <property type="match status" value="1"/>
</dbReference>
<evidence type="ECO:0000256" key="1">
    <source>
        <dbReference type="ARBA" id="ARBA00004651"/>
    </source>
</evidence>
<feature type="transmembrane region" description="Helical" evidence="8">
    <location>
        <begin position="325"/>
        <end position="350"/>
    </location>
</feature>
<feature type="transmembrane region" description="Helical" evidence="8">
    <location>
        <begin position="21"/>
        <end position="39"/>
    </location>
</feature>
<name>A0ABU4WHZ7_9BACT</name>
<evidence type="ECO:0000313" key="11">
    <source>
        <dbReference type="EMBL" id="MDX8415824.1"/>
    </source>
</evidence>
<feature type="region of interest" description="Disordered" evidence="7">
    <location>
        <begin position="224"/>
        <end position="254"/>
    </location>
</feature>
<feature type="transmembrane region" description="Helical" evidence="8">
    <location>
        <begin position="370"/>
        <end position="392"/>
    </location>
</feature>
<reference evidence="11 12" key="1">
    <citation type="submission" date="2022-03" db="EMBL/GenBank/DDBJ databases">
        <title>Novel taxa within the pig intestine.</title>
        <authorList>
            <person name="Wylensek D."/>
            <person name="Bishof K."/>
            <person name="Afrizal A."/>
            <person name="Clavel T."/>
        </authorList>
    </citation>
    <scope>NUCLEOTIDE SEQUENCE [LARGE SCALE GENOMIC DNA]</scope>
    <source>
        <strain evidence="11 12">CLA-KB-P66</strain>
    </source>
</reference>
<keyword evidence="2" id="KW-1003">Cell membrane</keyword>
<dbReference type="Pfam" id="PF02687">
    <property type="entry name" value="FtsX"/>
    <property type="match status" value="1"/>
</dbReference>
<evidence type="ECO:0000313" key="12">
    <source>
        <dbReference type="Proteomes" id="UP001275932"/>
    </source>
</evidence>
<evidence type="ECO:0000259" key="10">
    <source>
        <dbReference type="Pfam" id="PF12704"/>
    </source>
</evidence>
<dbReference type="InterPro" id="IPR050250">
    <property type="entry name" value="Macrolide_Exporter_MacB"/>
</dbReference>